<comment type="caution">
    <text evidence="1">The sequence shown here is derived from an EMBL/GenBank/DDBJ whole genome shotgun (WGS) entry which is preliminary data.</text>
</comment>
<evidence type="ECO:0008006" key="3">
    <source>
        <dbReference type="Google" id="ProtNLM"/>
    </source>
</evidence>
<sequence>MHLVKPDGDIIMAQSADSVNYYTMLRVTSRVSRAYCIAHSINYICYYGIIRGFHPWQACYNRIYMLANLIELGFEGWYVHLDADAWVQDATYDLRSYFEGLPDTSFVFTPGGEGGVWDVNDGVFFANCAHPDTREVVRSWKDRAMAISAEELRDASEWYQVHCDQRLLHEILQRDDHKLCSAIRYEDPRFFNGPGPGTRFIRQVLRAAYDSPEKRWDQIELGAERALASHAASTDEAIGTFCALARALNLPIPLEREAIRDIMTDSSSLRTFLRKHLAQ</sequence>
<organism evidence="1 2">
    <name type="scientific">Teichococcus aerophilus</name>
    <dbReference type="NCBI Taxonomy" id="1224513"/>
    <lineage>
        <taxon>Bacteria</taxon>
        <taxon>Pseudomonadati</taxon>
        <taxon>Pseudomonadota</taxon>
        <taxon>Alphaproteobacteria</taxon>
        <taxon>Acetobacterales</taxon>
        <taxon>Roseomonadaceae</taxon>
        <taxon>Roseomonas</taxon>
    </lineage>
</organism>
<evidence type="ECO:0000313" key="2">
    <source>
        <dbReference type="Proteomes" id="UP000626026"/>
    </source>
</evidence>
<dbReference type="EMBL" id="JACTVA010000063">
    <property type="protein sequence ID" value="MBC9209629.1"/>
    <property type="molecule type" value="Genomic_DNA"/>
</dbReference>
<dbReference type="RefSeq" id="WP_187786760.1">
    <property type="nucleotide sequence ID" value="NZ_JACTVA010000063.1"/>
</dbReference>
<name>A0ABR7RSL8_9PROT</name>
<reference evidence="1 2" key="1">
    <citation type="journal article" date="2013" name="Int. J. Syst. Evol. Microbiol.">
        <title>Roseomonas aerophila sp. nov., isolated from air.</title>
        <authorList>
            <person name="Kim S.J."/>
            <person name="Weon H.Y."/>
            <person name="Ahn J.H."/>
            <person name="Hong S.B."/>
            <person name="Seok S.J."/>
            <person name="Whang K.S."/>
            <person name="Kwon S.W."/>
        </authorList>
    </citation>
    <scope>NUCLEOTIDE SEQUENCE [LARGE SCALE GENOMIC DNA]</scope>
    <source>
        <strain evidence="1 2">NBRC 108923</strain>
    </source>
</reference>
<proteinExistence type="predicted"/>
<accession>A0ABR7RSL8</accession>
<gene>
    <name evidence="1" type="ORF">IBL26_22500</name>
</gene>
<dbReference type="Proteomes" id="UP000626026">
    <property type="component" value="Unassembled WGS sequence"/>
</dbReference>
<keyword evidence="2" id="KW-1185">Reference proteome</keyword>
<protein>
    <recommendedName>
        <fullName evidence="3">Nucleotide-diphospho-sugar transferase</fullName>
    </recommendedName>
</protein>
<evidence type="ECO:0000313" key="1">
    <source>
        <dbReference type="EMBL" id="MBC9209629.1"/>
    </source>
</evidence>